<evidence type="ECO:0000259" key="5">
    <source>
        <dbReference type="Pfam" id="PF00535"/>
    </source>
</evidence>
<evidence type="ECO:0000256" key="1">
    <source>
        <dbReference type="ARBA" id="ARBA00006739"/>
    </source>
</evidence>
<protein>
    <submittedName>
        <fullName evidence="6">Glycosyltransferase</fullName>
    </submittedName>
</protein>
<organism evidence="6 7">
    <name type="scientific">Hymenobacter persicinus</name>
    <dbReference type="NCBI Taxonomy" id="2025506"/>
    <lineage>
        <taxon>Bacteria</taxon>
        <taxon>Pseudomonadati</taxon>
        <taxon>Bacteroidota</taxon>
        <taxon>Cytophagia</taxon>
        <taxon>Cytophagales</taxon>
        <taxon>Hymenobacteraceae</taxon>
        <taxon>Hymenobacter</taxon>
    </lineage>
</organism>
<comment type="caution">
    <text evidence="6">The sequence shown here is derived from an EMBL/GenBank/DDBJ whole genome shotgun (WGS) entry which is preliminary data.</text>
</comment>
<evidence type="ECO:0000256" key="4">
    <source>
        <dbReference type="SAM" id="Phobius"/>
    </source>
</evidence>
<keyword evidence="4" id="KW-1133">Transmembrane helix</keyword>
<proteinExistence type="inferred from homology"/>
<feature type="transmembrane region" description="Helical" evidence="4">
    <location>
        <begin position="302"/>
        <end position="322"/>
    </location>
</feature>
<dbReference type="InterPro" id="IPR029044">
    <property type="entry name" value="Nucleotide-diphossugar_trans"/>
</dbReference>
<keyword evidence="3 6" id="KW-0808">Transferase</keyword>
<sequence length="391" mass="42113">MSAPWVGAGLLVLPVVYAALMLRLRQAWAALPTVAPIESAPSAGAGAFADAAGPLFSVLIAARNEAHNIPNLLRDLARQQLPPGRFEVLIADDYSTDDTARLVAEAASHSSFSLRLIMLREEPGAGTGKKAALQAALYRARAPWVVCTDADCRFGPDWLGSYAAVVTTDTAARFISGPVLLTGPATGWQQLMGLEFAGLVGVGAAGIGWHRPTMCNGANLAYERTAFAAVRGFAGNEHLASGDDEFLLHKLHAAFPGSIRFLKSPAAVVSTAAPTTLGALLRQRVRWASKWRHYRHPASQQLAVLVLGANVALFAALLLTFARPVLWPWTLVAWALKLGADAWFLTPVLACLGRRRWRRWLPVLQMLYAPYALATGLLGLRGRYAWKGRQL</sequence>
<dbReference type="PANTHER" id="PTHR43630">
    <property type="entry name" value="POLY-BETA-1,6-N-ACETYL-D-GLUCOSAMINE SYNTHASE"/>
    <property type="match status" value="1"/>
</dbReference>
<dbReference type="Pfam" id="PF00535">
    <property type="entry name" value="Glycos_transf_2"/>
    <property type="match status" value="1"/>
</dbReference>
<comment type="similarity">
    <text evidence="1">Belongs to the glycosyltransferase 2 family.</text>
</comment>
<feature type="transmembrane region" description="Helical" evidence="4">
    <location>
        <begin position="334"/>
        <end position="353"/>
    </location>
</feature>
<evidence type="ECO:0000256" key="3">
    <source>
        <dbReference type="ARBA" id="ARBA00022679"/>
    </source>
</evidence>
<name>A0A4Q5LEG4_9BACT</name>
<keyword evidence="2" id="KW-0328">Glycosyltransferase</keyword>
<feature type="domain" description="Glycosyltransferase 2-like" evidence="5">
    <location>
        <begin position="57"/>
        <end position="168"/>
    </location>
</feature>
<dbReference type="PANTHER" id="PTHR43630:SF1">
    <property type="entry name" value="POLY-BETA-1,6-N-ACETYL-D-GLUCOSAMINE SYNTHASE"/>
    <property type="match status" value="1"/>
</dbReference>
<dbReference type="EMBL" id="SEWE01000005">
    <property type="protein sequence ID" value="RYU82817.1"/>
    <property type="molecule type" value="Genomic_DNA"/>
</dbReference>
<dbReference type="OrthoDB" id="9805625at2"/>
<accession>A0A4Q5LEG4</accession>
<dbReference type="InterPro" id="IPR001173">
    <property type="entry name" value="Glyco_trans_2-like"/>
</dbReference>
<evidence type="ECO:0000313" key="6">
    <source>
        <dbReference type="EMBL" id="RYU82817.1"/>
    </source>
</evidence>
<reference evidence="6 7" key="1">
    <citation type="submission" date="2019-02" db="EMBL/GenBank/DDBJ databases">
        <title>Bacterial novel species isolated from soil.</title>
        <authorList>
            <person name="Jung H.-Y."/>
        </authorList>
    </citation>
    <scope>NUCLEOTIDE SEQUENCE [LARGE SCALE GENOMIC DNA]</scope>
    <source>
        <strain evidence="6 7">1-3-3-3</strain>
    </source>
</reference>
<keyword evidence="4" id="KW-0812">Transmembrane</keyword>
<gene>
    <name evidence="6" type="ORF">EWM57_03775</name>
</gene>
<keyword evidence="7" id="KW-1185">Reference proteome</keyword>
<dbReference type="GO" id="GO:0016757">
    <property type="term" value="F:glycosyltransferase activity"/>
    <property type="evidence" value="ECO:0007669"/>
    <property type="project" value="UniProtKB-KW"/>
</dbReference>
<evidence type="ECO:0000313" key="7">
    <source>
        <dbReference type="Proteomes" id="UP000294155"/>
    </source>
</evidence>
<dbReference type="Proteomes" id="UP000294155">
    <property type="component" value="Unassembled WGS sequence"/>
</dbReference>
<dbReference type="RefSeq" id="WP_129919799.1">
    <property type="nucleotide sequence ID" value="NZ_SEWE01000005.1"/>
</dbReference>
<feature type="transmembrane region" description="Helical" evidence="4">
    <location>
        <begin position="360"/>
        <end position="380"/>
    </location>
</feature>
<dbReference type="AlphaFoldDB" id="A0A4Q5LEG4"/>
<evidence type="ECO:0000256" key="2">
    <source>
        <dbReference type="ARBA" id="ARBA00022676"/>
    </source>
</evidence>
<keyword evidence="4" id="KW-0472">Membrane</keyword>
<dbReference type="Gene3D" id="3.90.550.10">
    <property type="entry name" value="Spore Coat Polysaccharide Biosynthesis Protein SpsA, Chain A"/>
    <property type="match status" value="1"/>
</dbReference>
<dbReference type="SUPFAM" id="SSF53448">
    <property type="entry name" value="Nucleotide-diphospho-sugar transferases"/>
    <property type="match status" value="1"/>
</dbReference>